<reference evidence="3 4" key="1">
    <citation type="submission" date="2018-01" db="EMBL/GenBank/DDBJ databases">
        <title>Draft genome of the strawberry crown rot pathogen Phytophthora cactorum.</title>
        <authorList>
            <person name="Armitage A.D."/>
            <person name="Lysoe E."/>
            <person name="Nellist C.F."/>
            <person name="Harrison R.J."/>
            <person name="Brurberg M.B."/>
        </authorList>
    </citation>
    <scope>NUCLEOTIDE SEQUENCE [LARGE SCALE GENOMIC DNA]</scope>
    <source>
        <strain evidence="3 4">10300</strain>
    </source>
</reference>
<dbReference type="VEuPathDB" id="FungiDB:PC110_g10245"/>
<dbReference type="AlphaFoldDB" id="A0A329SCV0"/>
<dbReference type="Proteomes" id="UP000251314">
    <property type="component" value="Unassembled WGS sequence"/>
</dbReference>
<protein>
    <submittedName>
        <fullName evidence="3">Uncharacterized protein</fullName>
    </submittedName>
</protein>
<dbReference type="Proteomes" id="UP000736787">
    <property type="component" value="Unassembled WGS sequence"/>
</dbReference>
<evidence type="ECO:0000256" key="1">
    <source>
        <dbReference type="SAM" id="MobiDB-lite"/>
    </source>
</evidence>
<comment type="caution">
    <text evidence="3">The sequence shown here is derived from an EMBL/GenBank/DDBJ whole genome shotgun (WGS) entry which is preliminary data.</text>
</comment>
<feature type="region of interest" description="Disordered" evidence="1">
    <location>
        <begin position="25"/>
        <end position="48"/>
    </location>
</feature>
<feature type="region of interest" description="Disordered" evidence="1">
    <location>
        <begin position="108"/>
        <end position="133"/>
    </location>
</feature>
<sequence>MYRDRHGVSLDEFDLESLHSEKISGLAQSEDQDSLESTMELTNDDTSVVSMAKETMADVTVDIDRDEACAMIGRDDQLPEEPIKFREASVAPSEASATDVDGITRALASEPTTPQRDQSVVTQRESCSEGAEQ</sequence>
<dbReference type="EMBL" id="MJFZ01000238">
    <property type="protein sequence ID" value="RAW33422.1"/>
    <property type="molecule type" value="Genomic_DNA"/>
</dbReference>
<gene>
    <name evidence="3" type="ORF">PC110_g10245</name>
    <name evidence="2" type="ORF">PC117_g8067</name>
</gene>
<reference evidence="2" key="2">
    <citation type="submission" date="2018-10" db="EMBL/GenBank/DDBJ databases">
        <title>Effector identification in a new, highly contiguous assembly of the strawberry crown rot pathogen Phytophthora cactorum.</title>
        <authorList>
            <person name="Armitage A.D."/>
            <person name="Nellist C.F."/>
            <person name="Bates H."/>
            <person name="Vickerstaff R.J."/>
            <person name="Harrison R.J."/>
        </authorList>
    </citation>
    <scope>NUCLEOTIDE SEQUENCE</scope>
    <source>
        <strain evidence="2">4040</strain>
    </source>
</reference>
<evidence type="ECO:0000313" key="4">
    <source>
        <dbReference type="Proteomes" id="UP000251314"/>
    </source>
</evidence>
<name>A0A329SCV0_9STRA</name>
<organism evidence="3 4">
    <name type="scientific">Phytophthora cactorum</name>
    <dbReference type="NCBI Taxonomy" id="29920"/>
    <lineage>
        <taxon>Eukaryota</taxon>
        <taxon>Sar</taxon>
        <taxon>Stramenopiles</taxon>
        <taxon>Oomycota</taxon>
        <taxon>Peronosporomycetes</taxon>
        <taxon>Peronosporales</taxon>
        <taxon>Peronosporaceae</taxon>
        <taxon>Phytophthora</taxon>
    </lineage>
</organism>
<proteinExistence type="predicted"/>
<accession>A0A329SCV0</accession>
<evidence type="ECO:0000313" key="2">
    <source>
        <dbReference type="EMBL" id="KAG2945893.1"/>
    </source>
</evidence>
<evidence type="ECO:0000313" key="3">
    <source>
        <dbReference type="EMBL" id="RAW33422.1"/>
    </source>
</evidence>
<feature type="compositionally biased region" description="Polar residues" evidence="1">
    <location>
        <begin position="110"/>
        <end position="125"/>
    </location>
</feature>
<keyword evidence="4" id="KW-1185">Reference proteome</keyword>
<dbReference type="EMBL" id="RCMK01000171">
    <property type="protein sequence ID" value="KAG2945893.1"/>
    <property type="molecule type" value="Genomic_DNA"/>
</dbReference>
<feature type="compositionally biased region" description="Polar residues" evidence="1">
    <location>
        <begin position="35"/>
        <end position="48"/>
    </location>
</feature>